<accession>K9UJ59</accession>
<dbReference type="RefSeq" id="WP_015161256.1">
    <property type="nucleotide sequence ID" value="NC_019697.1"/>
</dbReference>
<keyword evidence="5" id="KW-1185">Reference proteome</keyword>
<feature type="compositionally biased region" description="Acidic residues" evidence="2">
    <location>
        <begin position="743"/>
        <end position="754"/>
    </location>
</feature>
<dbReference type="SUPFAM" id="SSF50610">
    <property type="entry name" value="mu transposase, C-terminal domain"/>
    <property type="match status" value="1"/>
</dbReference>
<feature type="coiled-coil region" evidence="1">
    <location>
        <begin position="220"/>
        <end position="269"/>
    </location>
</feature>
<dbReference type="KEGG" id="cmp:Cha6605_4204"/>
<dbReference type="AlphaFoldDB" id="K9UJ59"/>
<organism evidence="4 5">
    <name type="scientific">Chamaesiphon minutus (strain ATCC 27169 / PCC 6605)</name>
    <dbReference type="NCBI Taxonomy" id="1173020"/>
    <lineage>
        <taxon>Bacteria</taxon>
        <taxon>Bacillati</taxon>
        <taxon>Cyanobacteriota</taxon>
        <taxon>Cyanophyceae</taxon>
        <taxon>Gomontiellales</taxon>
        <taxon>Chamaesiphonaceae</taxon>
        <taxon>Chamaesiphon</taxon>
    </lineage>
</organism>
<evidence type="ECO:0000259" key="3">
    <source>
        <dbReference type="PROSITE" id="PS50994"/>
    </source>
</evidence>
<dbReference type="GO" id="GO:0003676">
    <property type="term" value="F:nucleic acid binding"/>
    <property type="evidence" value="ECO:0007669"/>
    <property type="project" value="InterPro"/>
</dbReference>
<dbReference type="InterPro" id="IPR012337">
    <property type="entry name" value="RNaseH-like_sf"/>
</dbReference>
<dbReference type="InterPro" id="IPR009004">
    <property type="entry name" value="Transposase_Mu_C"/>
</dbReference>
<feature type="compositionally biased region" description="Basic and acidic residues" evidence="2">
    <location>
        <begin position="690"/>
        <end position="699"/>
    </location>
</feature>
<reference evidence="4 5" key="1">
    <citation type="submission" date="2012-05" db="EMBL/GenBank/DDBJ databases">
        <title>Finished chromosome of genome of Chamaesiphon sp. PCC 6605.</title>
        <authorList>
            <consortium name="US DOE Joint Genome Institute"/>
            <person name="Gugger M."/>
            <person name="Coursin T."/>
            <person name="Rippka R."/>
            <person name="Tandeau De Marsac N."/>
            <person name="Huntemann M."/>
            <person name="Wei C.-L."/>
            <person name="Han J."/>
            <person name="Detter J.C."/>
            <person name="Han C."/>
            <person name="Tapia R."/>
            <person name="Chen A."/>
            <person name="Kyrpides N."/>
            <person name="Mavromatis K."/>
            <person name="Markowitz V."/>
            <person name="Szeto E."/>
            <person name="Ivanova N."/>
            <person name="Pagani I."/>
            <person name="Pati A."/>
            <person name="Goodwin L."/>
            <person name="Nordberg H.P."/>
            <person name="Cantor M.N."/>
            <person name="Hua S.X."/>
            <person name="Woyke T."/>
            <person name="Kerfeld C.A."/>
        </authorList>
    </citation>
    <scope>NUCLEOTIDE SEQUENCE [LARGE SCALE GENOMIC DNA]</scope>
    <source>
        <strain evidence="5">ATCC 27169 / PCC 6605</strain>
    </source>
</reference>
<feature type="compositionally biased region" description="Basic and acidic residues" evidence="2">
    <location>
        <begin position="673"/>
        <end position="683"/>
    </location>
</feature>
<dbReference type="InterPro" id="IPR001584">
    <property type="entry name" value="Integrase_cat-core"/>
</dbReference>
<sequence length="772" mass="89472">MTLTEANEHSDRLNDNDFSSIYEDENFDTEEPLIADEEELATDRQKIAYQPSEESIACYGTPEDDEGIEFLDRRYALEDEITLENGEKVRLQLTDEQKLKRDVIRNLLAARNNRNLFCEQLREGAKRLKKSTRQVRRIFQDWIELGTASFFKAKRADVGQPRRSEYWYNLSLKIYEGGNKGDKLMTRTQAVSHIEDQIYEYVKLELSDEVARLEAAGFDKEELDLELSRLIEERKQICNEHRREIQTQISDLKTKLSELRKRKLDTQEVHKCIMKLEEQKQSLVAFEFWRKYGQPPCTRTVEIWLKPIEESNNTAKSSRSPGWHGDTLILRTRDQENISVTRSNQVWQIDHTKADILLVDEDGVDIGRPILTTVIDCYSRCIVGYRLGLKAPSSLVVALALRHAMRPKQYAPEYQLRCNWITHGSPRYIYTDGGKDFNFLVYVGDQLGFEAKRREQPSQGGIVERPFRTVSELLSEAPAYTGPNVQKRPKDIAKVVKMTLRDLEMVLVGYLVDNYNQKPDPRTRANPFAPEQSRMKRWEAGLQTPPAVIKPRELDICLMQTNERVVYDGGYIKFENLLYKGEYLGQHVGNEVFLKFDPRDITMLLVYSHRDGREKFISRACAVGLEADRLSLEDVRHSVKKLKLAGKQINNVAIREETIRRRKLFANKQNLTRSDRRNVEDAKVNPAPARYEEDRHRNASKPVVKESYLDDISIALANSGSKPQVEQLSVSLEVTVSPPQPIVDEDDADEDDEDYSYEVEHTIERMTYSKFR</sequence>
<dbReference type="EMBL" id="CP003600">
    <property type="protein sequence ID" value="AFY95147.1"/>
    <property type="molecule type" value="Genomic_DNA"/>
</dbReference>
<evidence type="ECO:0000313" key="4">
    <source>
        <dbReference type="EMBL" id="AFY95147.1"/>
    </source>
</evidence>
<evidence type="ECO:0000256" key="1">
    <source>
        <dbReference type="SAM" id="Coils"/>
    </source>
</evidence>
<dbReference type="InterPro" id="IPR036397">
    <property type="entry name" value="RNaseH_sf"/>
</dbReference>
<feature type="region of interest" description="Disordered" evidence="2">
    <location>
        <begin position="1"/>
        <end position="20"/>
    </location>
</feature>
<dbReference type="eggNOG" id="COG2801">
    <property type="taxonomic scope" value="Bacteria"/>
</dbReference>
<dbReference type="SUPFAM" id="SSF53098">
    <property type="entry name" value="Ribonuclease H-like"/>
    <property type="match status" value="1"/>
</dbReference>
<dbReference type="Proteomes" id="UP000010366">
    <property type="component" value="Chromosome"/>
</dbReference>
<proteinExistence type="predicted"/>
<feature type="compositionally biased region" description="Basic and acidic residues" evidence="2">
    <location>
        <begin position="1"/>
        <end position="15"/>
    </location>
</feature>
<gene>
    <name evidence="4" type="ORF">Cha6605_4204</name>
</gene>
<dbReference type="Pfam" id="PF09299">
    <property type="entry name" value="Mu-transpos_C"/>
    <property type="match status" value="1"/>
</dbReference>
<evidence type="ECO:0000256" key="2">
    <source>
        <dbReference type="SAM" id="MobiDB-lite"/>
    </source>
</evidence>
<dbReference type="OrthoDB" id="501284at2"/>
<keyword evidence="1" id="KW-0175">Coiled coil</keyword>
<dbReference type="STRING" id="1173020.Cha6605_4204"/>
<protein>
    <submittedName>
        <fullName evidence="4">Mu transposase/integrase</fullName>
    </submittedName>
</protein>
<name>K9UJ59_CHAP6</name>
<dbReference type="PATRIC" id="fig|1173020.3.peg.4823"/>
<feature type="region of interest" description="Disordered" evidence="2">
    <location>
        <begin position="670"/>
        <end position="699"/>
    </location>
</feature>
<dbReference type="HOGENOM" id="CLU_017991_2_0_3"/>
<evidence type="ECO:0000313" key="5">
    <source>
        <dbReference type="Proteomes" id="UP000010366"/>
    </source>
</evidence>
<dbReference type="GO" id="GO:0015074">
    <property type="term" value="P:DNA integration"/>
    <property type="evidence" value="ECO:0007669"/>
    <property type="project" value="InterPro"/>
</dbReference>
<dbReference type="Gene3D" id="3.30.420.10">
    <property type="entry name" value="Ribonuclease H-like superfamily/Ribonuclease H"/>
    <property type="match status" value="1"/>
</dbReference>
<dbReference type="PROSITE" id="PS50994">
    <property type="entry name" value="INTEGRASE"/>
    <property type="match status" value="1"/>
</dbReference>
<feature type="region of interest" description="Disordered" evidence="2">
    <location>
        <begin position="731"/>
        <end position="754"/>
    </location>
</feature>
<dbReference type="InterPro" id="IPR015378">
    <property type="entry name" value="Transposase-like_Mu_C"/>
</dbReference>
<feature type="domain" description="Integrase catalytic" evidence="3">
    <location>
        <begin position="339"/>
        <end position="538"/>
    </location>
</feature>